<dbReference type="RefSeq" id="WP_127003949.1">
    <property type="nucleotide sequence ID" value="NZ_RZIJ01000032.1"/>
</dbReference>
<name>A0A3S0VEI8_9PROT</name>
<gene>
    <name evidence="2" type="ORF">EJ913_27460</name>
</gene>
<sequence>RRLQPLRPLLADSDRAAVDAAEADALSVRARAALAEARAAVEETTARHVEARQRFEQVCRTQRDAEPELTQAAGLDGQIAALTAEWAAAVRDRDAAIARLAAARDGLDAAERRRSGADADALRLEEWMRERAAFEPVAAQWSRWDAALGRHALAADTRRSAEAEADRHGAEAARLAGEAGRAELELAGAQARLAEADDALLGLQGEAAPSLDDTRRRRVEATERRDRLTALVGVADSASRLAAGQAQADADEARLTADAERDGAQARDSDAERRLRQAALGEAEVTLQRLRLAQREDVASLRARLVPGEACPVCGSDAHPWGVPDRTPLAGLAHDQVHRVAALKGETDGLLARQARHEADERAARAALQALAARRDADRREAAALAGRWTEQAGAFALPAQPDSGAARERLADVETLLARVAADEARALDHRRRFDAAQAERSARTEAVVRTAQAFEGLRRRLAEANHAEALAVARREGAAADRDSALADLAEAFAGEAGWREALEAAPARFRAALAERAAAYQNQRGLLLAARKAAEDATAERAAKGADHEGAQQAEEAARRRADGLAERLSARTDERAALLGGQPVAAARKALDERRREAEARLERATVARQDAASRLSAAEREAETRGEAARACAGKAREAAQILDRAAAGAAATVEEARRGLAAPESELAAEESALAEFETVRRDAALLAAERARLRADHHATGTGRPDGTVEDAAEAAARIAGALEEERLRLGAARGRLDADDRNRARLAGLAAAIAEQRARHELWAGMGQLIGSATGHKMRNFAQSLSLDMLLTHANRHLEDLARRYRLERVAGADLEIQVVDREMGDERRGVHSLSGGELFLVSLALALGLSAMAAGTAGGIGTLFIDEGFGTLDPDSLDVALSCLEALQAGGRQVGVISHVPAMMERIGVQIRVAPLGGGRSRVTVLSTATTLEALGGGRSLTVAS</sequence>
<dbReference type="PANTHER" id="PTHR32114">
    <property type="entry name" value="ABC TRANSPORTER ABCH.3"/>
    <property type="match status" value="1"/>
</dbReference>
<dbReference type="EMBL" id="RZIJ01000032">
    <property type="protein sequence ID" value="RUQ63944.1"/>
    <property type="molecule type" value="Genomic_DNA"/>
</dbReference>
<evidence type="ECO:0000313" key="2">
    <source>
        <dbReference type="EMBL" id="RUQ63944.1"/>
    </source>
</evidence>
<evidence type="ECO:0000313" key="3">
    <source>
        <dbReference type="Proteomes" id="UP000280346"/>
    </source>
</evidence>
<dbReference type="Proteomes" id="UP000280346">
    <property type="component" value="Unassembled WGS sequence"/>
</dbReference>
<keyword evidence="3" id="KW-1185">Reference proteome</keyword>
<organism evidence="2 3">
    <name type="scientific">Azospirillum doebereinerae</name>
    <dbReference type="NCBI Taxonomy" id="92933"/>
    <lineage>
        <taxon>Bacteria</taxon>
        <taxon>Pseudomonadati</taxon>
        <taxon>Pseudomonadota</taxon>
        <taxon>Alphaproteobacteria</taxon>
        <taxon>Rhodospirillales</taxon>
        <taxon>Azospirillaceae</taxon>
        <taxon>Azospirillum</taxon>
    </lineage>
</organism>
<keyword evidence="2" id="KW-0540">Nuclease</keyword>
<dbReference type="SUPFAM" id="SSF52540">
    <property type="entry name" value="P-loop containing nucleoside triphosphate hydrolases"/>
    <property type="match status" value="1"/>
</dbReference>
<keyword evidence="1" id="KW-0175">Coiled coil</keyword>
<dbReference type="OrthoDB" id="9795626at2"/>
<dbReference type="InterPro" id="IPR027417">
    <property type="entry name" value="P-loop_NTPase"/>
</dbReference>
<dbReference type="PANTHER" id="PTHR32114:SF2">
    <property type="entry name" value="ABC TRANSPORTER ABCH.3"/>
    <property type="match status" value="1"/>
</dbReference>
<keyword evidence="2" id="KW-0378">Hydrolase</keyword>
<evidence type="ECO:0000256" key="1">
    <source>
        <dbReference type="SAM" id="Coils"/>
    </source>
</evidence>
<dbReference type="GO" id="GO:0004527">
    <property type="term" value="F:exonuclease activity"/>
    <property type="evidence" value="ECO:0007669"/>
    <property type="project" value="UniProtKB-KW"/>
</dbReference>
<protein>
    <submittedName>
        <fullName evidence="2">Exonuclease</fullName>
    </submittedName>
</protein>
<proteinExistence type="predicted"/>
<feature type="non-terminal residue" evidence="2">
    <location>
        <position position="1"/>
    </location>
</feature>
<keyword evidence="2" id="KW-0269">Exonuclease</keyword>
<feature type="coiled-coil region" evidence="1">
    <location>
        <begin position="592"/>
        <end position="626"/>
    </location>
</feature>
<dbReference type="Gene3D" id="3.40.50.300">
    <property type="entry name" value="P-loop containing nucleotide triphosphate hydrolases"/>
    <property type="match status" value="1"/>
</dbReference>
<reference evidence="2 3" key="1">
    <citation type="submission" date="2018-12" db="EMBL/GenBank/DDBJ databases">
        <authorList>
            <person name="Yang Y."/>
        </authorList>
    </citation>
    <scope>NUCLEOTIDE SEQUENCE [LARGE SCALE GENOMIC DNA]</scope>
    <source>
        <strain evidence="2 3">GSF71</strain>
    </source>
</reference>
<dbReference type="AlphaFoldDB" id="A0A3S0VEI8"/>
<comment type="caution">
    <text evidence="2">The sequence shown here is derived from an EMBL/GenBank/DDBJ whole genome shotgun (WGS) entry which is preliminary data.</text>
</comment>
<feature type="coiled-coil region" evidence="1">
    <location>
        <begin position="179"/>
        <end position="231"/>
    </location>
</feature>
<accession>A0A3S0VEI8</accession>
<dbReference type="Pfam" id="PF13558">
    <property type="entry name" value="SbcC_Walker_B"/>
    <property type="match status" value="1"/>
</dbReference>